<gene>
    <name evidence="1" type="ordered locus">Nther_0383</name>
</gene>
<reference evidence="1 2" key="1">
    <citation type="submission" date="2008-04" db="EMBL/GenBank/DDBJ databases">
        <title>Complete sequence of chromosome of Natranaerobius thermophilus JW/NM-WN-LF.</title>
        <authorList>
            <consortium name="US DOE Joint Genome Institute"/>
            <person name="Copeland A."/>
            <person name="Lucas S."/>
            <person name="Lapidus A."/>
            <person name="Glavina del Rio T."/>
            <person name="Dalin E."/>
            <person name="Tice H."/>
            <person name="Bruce D."/>
            <person name="Goodwin L."/>
            <person name="Pitluck S."/>
            <person name="Chertkov O."/>
            <person name="Brettin T."/>
            <person name="Detter J.C."/>
            <person name="Han C."/>
            <person name="Kuske C.R."/>
            <person name="Schmutz J."/>
            <person name="Larimer F."/>
            <person name="Land M."/>
            <person name="Hauser L."/>
            <person name="Kyrpides N."/>
            <person name="Lykidis A."/>
            <person name="Mesbah N.M."/>
            <person name="Wiegel J."/>
        </authorList>
    </citation>
    <scope>NUCLEOTIDE SEQUENCE [LARGE SCALE GENOMIC DNA]</scope>
    <source>
        <strain evidence="2">ATCC BAA-1301 / DSM 18059 / JW/NM-WN-LF</strain>
    </source>
</reference>
<dbReference type="AlphaFoldDB" id="B2A5E5"/>
<dbReference type="InParanoid" id="B2A5E5"/>
<organism evidence="1 2">
    <name type="scientific">Natranaerobius thermophilus (strain ATCC BAA-1301 / DSM 18059 / JW/NM-WN-LF)</name>
    <dbReference type="NCBI Taxonomy" id="457570"/>
    <lineage>
        <taxon>Bacteria</taxon>
        <taxon>Bacillati</taxon>
        <taxon>Bacillota</taxon>
        <taxon>Clostridia</taxon>
        <taxon>Natranaerobiales</taxon>
        <taxon>Natranaerobiaceae</taxon>
        <taxon>Natranaerobius</taxon>
    </lineage>
</organism>
<dbReference type="KEGG" id="nth:Nther_0383"/>
<accession>B2A5E5</accession>
<evidence type="ECO:0000313" key="2">
    <source>
        <dbReference type="Proteomes" id="UP000001683"/>
    </source>
</evidence>
<dbReference type="EMBL" id="CP001034">
    <property type="protein sequence ID" value="ACB83979.1"/>
    <property type="molecule type" value="Genomic_DNA"/>
</dbReference>
<proteinExistence type="predicted"/>
<dbReference type="eggNOG" id="ENOG5032YU9">
    <property type="taxonomic scope" value="Bacteria"/>
</dbReference>
<evidence type="ECO:0000313" key="1">
    <source>
        <dbReference type="EMBL" id="ACB83979.1"/>
    </source>
</evidence>
<dbReference type="HOGENOM" id="CLU_154557_0_0_9"/>
<sequence length="104" mass="12046">MKRIIDGLVYDTDKAELLAEYYYSHKGDFNYIKEKLYKTSNGRYFLYGEGGPKTEYFENVGNSSYSGGNTIIPLTKEGVLDWVERREIDDKKILKELSEVLDEA</sequence>
<protein>
    <submittedName>
        <fullName evidence="1">Uncharacterized protein</fullName>
    </submittedName>
</protein>
<reference evidence="1 2" key="2">
    <citation type="journal article" date="2011" name="J. Bacteriol.">
        <title>Complete genome sequence of the anaerobic, halophilic alkalithermophile Natranaerobius thermophilus JW/NM-WN-LF.</title>
        <authorList>
            <person name="Zhao B."/>
            <person name="Mesbah N.M."/>
            <person name="Dalin E."/>
            <person name="Goodwin L."/>
            <person name="Nolan M."/>
            <person name="Pitluck S."/>
            <person name="Chertkov O."/>
            <person name="Brettin T.S."/>
            <person name="Han J."/>
            <person name="Larimer F.W."/>
            <person name="Land M.L."/>
            <person name="Hauser L."/>
            <person name="Kyrpides N."/>
            <person name="Wiegel J."/>
        </authorList>
    </citation>
    <scope>NUCLEOTIDE SEQUENCE [LARGE SCALE GENOMIC DNA]</scope>
    <source>
        <strain evidence="2">ATCC BAA-1301 / DSM 18059 / JW/NM-WN-LF</strain>
    </source>
</reference>
<dbReference type="RefSeq" id="WP_012446867.1">
    <property type="nucleotide sequence ID" value="NC_010718.1"/>
</dbReference>
<dbReference type="OrthoDB" id="3192583at2"/>
<keyword evidence="2" id="KW-1185">Reference proteome</keyword>
<name>B2A5E5_NATTJ</name>
<dbReference type="Proteomes" id="UP000001683">
    <property type="component" value="Chromosome"/>
</dbReference>